<gene>
    <name evidence="3" type="ORF">I6G67_17200</name>
    <name evidence="4" type="ORF">NCTC10308_02874</name>
</gene>
<dbReference type="InterPro" id="IPR007421">
    <property type="entry name" value="Schlafen_AlbA_2_dom"/>
</dbReference>
<dbReference type="PANTHER" id="PTHR30595">
    <property type="entry name" value="GLPR-RELATED TRANSCRIPTIONAL REPRESSOR"/>
    <property type="match status" value="1"/>
</dbReference>
<organism evidence="4 5">
    <name type="scientific">Acinetobacter johnsonii</name>
    <dbReference type="NCBI Taxonomy" id="40214"/>
    <lineage>
        <taxon>Bacteria</taxon>
        <taxon>Pseudomonadati</taxon>
        <taxon>Pseudomonadota</taxon>
        <taxon>Gammaproteobacteria</taxon>
        <taxon>Moraxellales</taxon>
        <taxon>Moraxellaceae</taxon>
        <taxon>Acinetobacter</taxon>
    </lineage>
</organism>
<dbReference type="Proteomes" id="UP000595107">
    <property type="component" value="Chromosome"/>
</dbReference>
<reference evidence="4 5" key="1">
    <citation type="submission" date="2018-06" db="EMBL/GenBank/DDBJ databases">
        <authorList>
            <consortium name="Pathogen Informatics"/>
            <person name="Doyle S."/>
        </authorList>
    </citation>
    <scope>NUCLEOTIDE SEQUENCE [LARGE SCALE GENOMIC DNA]</scope>
    <source>
        <strain evidence="4 5">NCTC10308</strain>
    </source>
</reference>
<dbReference type="RefSeq" id="WP_004697470.1">
    <property type="nucleotide sequence ID" value="NZ_BBTB01000043.1"/>
</dbReference>
<accession>A0A380U9E8</accession>
<evidence type="ECO:0000313" key="4">
    <source>
        <dbReference type="EMBL" id="SUT98514.1"/>
    </source>
</evidence>
<dbReference type="Gene3D" id="3.30.950.30">
    <property type="entry name" value="Schlafen, AAA domain"/>
    <property type="match status" value="1"/>
</dbReference>
<evidence type="ECO:0000259" key="2">
    <source>
        <dbReference type="Pfam" id="PF04326"/>
    </source>
</evidence>
<dbReference type="Pfam" id="PF04326">
    <property type="entry name" value="SLFN_AlbA_2"/>
    <property type="match status" value="1"/>
</dbReference>
<feature type="compositionally biased region" description="Basic and acidic residues" evidence="1">
    <location>
        <begin position="578"/>
        <end position="587"/>
    </location>
</feature>
<dbReference type="EMBL" id="UFRV01000006">
    <property type="protein sequence ID" value="SUT98514.1"/>
    <property type="molecule type" value="Genomic_DNA"/>
</dbReference>
<protein>
    <submittedName>
        <fullName evidence="4">Divergent AAA domain</fullName>
    </submittedName>
    <submittedName>
        <fullName evidence="3">Putative DNA binding domain-containing protein</fullName>
    </submittedName>
</protein>
<proteinExistence type="predicted"/>
<dbReference type="Gene3D" id="3.30.565.60">
    <property type="match status" value="1"/>
</dbReference>
<feature type="compositionally biased region" description="Polar residues" evidence="1">
    <location>
        <begin position="553"/>
        <end position="564"/>
    </location>
</feature>
<dbReference type="PANTHER" id="PTHR30595:SF6">
    <property type="entry name" value="SCHLAFEN ALBA-2 DOMAIN-CONTAINING PROTEIN"/>
    <property type="match status" value="1"/>
</dbReference>
<feature type="region of interest" description="Disordered" evidence="1">
    <location>
        <begin position="532"/>
        <end position="587"/>
    </location>
</feature>
<dbReference type="Proteomes" id="UP000254227">
    <property type="component" value="Unassembled WGS sequence"/>
</dbReference>
<evidence type="ECO:0000313" key="3">
    <source>
        <dbReference type="EMBL" id="QPS03874.1"/>
    </source>
</evidence>
<evidence type="ECO:0000313" key="6">
    <source>
        <dbReference type="Proteomes" id="UP000595107"/>
    </source>
</evidence>
<sequence>MTLEIKDLFDLQTLAESEEVEFKLAAGQDGNGALPKDFWSSYSALANSRGGWIILGVREKKGCFTIEGVKNYEKVRTDLFNQLNDKGKVSVNLLQGTSDAEFINFNGKTIIAIRIRAASRTQKPVYLNKSPLGNTYIRQDDGDRQCDEITVKRMLAEQLYESRDNLILSEHYSFEEDINQDSLKSYRNLLSSHNPQHPFLELDLKDFFKKIGGWRKDRETGVEGITLAGMLMFGEWEAITSAAPNYFIDYQERPEAKTENRWIDRVVPDGTWSGNLFDFYRKVFSKITSDLKIPFVLQDGQRKGDTPVHTALREALVNTIVHSDYSEPVPLLIVKRPDLFGFRNPGIPRIPLEDIIEGGVSDCRNRLLHQMFLLVGLGERAGSGMPKIFSGWKSVNWRTPKIWEKQTPAQTILELSTASLIPEDALTLLDILFGDQLTYLTQLEILILTTALIEGWVNHERACQLTSLSSRDVSASLAKLTSRDFLVSSGEYKQKIYTLPGTEVPSADQIFAGVELTHNLNLLNKSNYLGNSHSDSSTDNSSSSTDNGSSSTYNADSSTYNADSSTDKDEAYNTATSTHERDQKGRLISEHFDAPYIDSLTALDPEFREFLFEKANESRTKRRLSPESMTEIILRISQEHYISASALATILDRNANSIRQQYLTQLVDQGKLKLAVPQYKNDPRQGYMACSKDQ</sequence>
<evidence type="ECO:0000256" key="1">
    <source>
        <dbReference type="SAM" id="MobiDB-lite"/>
    </source>
</evidence>
<dbReference type="InterPro" id="IPR038461">
    <property type="entry name" value="Schlafen_AlbA_2_dom_sf"/>
</dbReference>
<reference evidence="3 6" key="2">
    <citation type="submission" date="2020-12" db="EMBL/GenBank/DDBJ databases">
        <title>FDA dAtabase for Regulatory Grade micrObial Sequences (FDA-ARGOS): Supporting development and validation of Infectious Disease Dx tests.</title>
        <authorList>
            <person name="Sproer C."/>
            <person name="Gronow S."/>
            <person name="Severitt S."/>
            <person name="Schroder I."/>
            <person name="Tallon L."/>
            <person name="Sadzewicz L."/>
            <person name="Zhao X."/>
            <person name="Boylan J."/>
            <person name="Ott S."/>
            <person name="Bowen H."/>
            <person name="Vavikolanu K."/>
            <person name="Mehta A."/>
            <person name="Aluvathingal J."/>
            <person name="Nadendla S."/>
            <person name="Lowell S."/>
            <person name="Myers T."/>
            <person name="Yan Y."/>
            <person name="Sichtig H."/>
        </authorList>
    </citation>
    <scope>NUCLEOTIDE SEQUENCE [LARGE SCALE GENOMIC DNA]</scope>
    <source>
        <strain evidence="3 6">FDAARGOS_910</strain>
    </source>
</reference>
<dbReference type="InterPro" id="IPR038475">
    <property type="entry name" value="RecG_C_sf"/>
</dbReference>
<dbReference type="AlphaFoldDB" id="A0A380U9E8"/>
<feature type="domain" description="Schlafen AlbA-2" evidence="2">
    <location>
        <begin position="16"/>
        <end position="146"/>
    </location>
</feature>
<evidence type="ECO:0000313" key="5">
    <source>
        <dbReference type="Proteomes" id="UP000254227"/>
    </source>
</evidence>
<dbReference type="EMBL" id="CP065666">
    <property type="protein sequence ID" value="QPS03874.1"/>
    <property type="molecule type" value="Genomic_DNA"/>
</dbReference>
<feature type="compositionally biased region" description="Low complexity" evidence="1">
    <location>
        <begin position="532"/>
        <end position="552"/>
    </location>
</feature>
<name>A0A380U9E8_ACIJO</name>